<dbReference type="RefSeq" id="WP_034424448.1">
    <property type="nucleotide sequence ID" value="NZ_CP045798.1"/>
</dbReference>
<evidence type="ECO:0000313" key="2">
    <source>
        <dbReference type="Proteomes" id="UP000515847"/>
    </source>
</evidence>
<reference evidence="1 2" key="1">
    <citation type="journal article" date="2019" name="Front. Microbiol.">
        <title>Thermoanaerosceptrum fracticalcis gen. nov. sp. nov., a Novel Fumarate-Fermenting Microorganism From a Deep Fractured Carbonate Aquifer of the US Great Basin.</title>
        <authorList>
            <person name="Hamilton-Brehm S.D."/>
            <person name="Stewart L.E."/>
            <person name="Zavarin M."/>
            <person name="Caldwell M."/>
            <person name="Lawson P.A."/>
            <person name="Onstott T.C."/>
            <person name="Grzymski J."/>
            <person name="Neveux I."/>
            <person name="Lollar B.S."/>
            <person name="Russell C.E."/>
            <person name="Moser D.P."/>
        </authorList>
    </citation>
    <scope>NUCLEOTIDE SEQUENCE [LARGE SCALE GENOMIC DNA]</scope>
    <source>
        <strain evidence="1 2">DRI-13</strain>
    </source>
</reference>
<proteinExistence type="predicted"/>
<name>A0A7G6DYF7_THEFR</name>
<keyword evidence="2" id="KW-1185">Reference proteome</keyword>
<sequence length="137" mass="15563">MAARKKTSVSFADETIKIVEEFPSRNHGLENFSTKAEEIITDFSAMLSRTKKEILHLFSENELSYIYDMLNSSLILADQFPVKNLLAAQVEDADKYEGLGAKWEVSAPDLAKKISELTEFQAYTLAKMSDEFWAKNK</sequence>
<dbReference type="OrthoDB" id="2972573at2"/>
<protein>
    <submittedName>
        <fullName evidence="1">Uncharacterized protein</fullName>
    </submittedName>
</protein>
<evidence type="ECO:0000313" key="1">
    <source>
        <dbReference type="EMBL" id="QNB44861.1"/>
    </source>
</evidence>
<dbReference type="EMBL" id="CP045798">
    <property type="protein sequence ID" value="QNB44861.1"/>
    <property type="molecule type" value="Genomic_DNA"/>
</dbReference>
<gene>
    <name evidence="1" type="ORF">BR63_00045</name>
</gene>
<dbReference type="KEGG" id="tfr:BR63_00045"/>
<dbReference type="Proteomes" id="UP000515847">
    <property type="component" value="Chromosome"/>
</dbReference>
<dbReference type="AlphaFoldDB" id="A0A7G6DYF7"/>
<accession>A0A7G6DYF7</accession>
<organism evidence="1 2">
    <name type="scientific">Thermanaerosceptrum fracticalcis</name>
    <dbReference type="NCBI Taxonomy" id="1712410"/>
    <lineage>
        <taxon>Bacteria</taxon>
        <taxon>Bacillati</taxon>
        <taxon>Bacillota</taxon>
        <taxon>Clostridia</taxon>
        <taxon>Eubacteriales</taxon>
        <taxon>Peptococcaceae</taxon>
        <taxon>Thermanaerosceptrum</taxon>
    </lineage>
</organism>